<dbReference type="OrthoDB" id="1449306at2"/>
<feature type="transmembrane region" description="Helical" evidence="1">
    <location>
        <begin position="21"/>
        <end position="40"/>
    </location>
</feature>
<dbReference type="Proteomes" id="UP000186953">
    <property type="component" value="Unassembled WGS sequence"/>
</dbReference>
<feature type="transmembrane region" description="Helical" evidence="1">
    <location>
        <begin position="46"/>
        <end position="65"/>
    </location>
</feature>
<accession>A0A1N6QVD7</accession>
<name>A0A1N6QVD7_9FLAO</name>
<evidence type="ECO:0000313" key="2">
    <source>
        <dbReference type="EMBL" id="SIQ20518.1"/>
    </source>
</evidence>
<keyword evidence="1" id="KW-0472">Membrane</keyword>
<proteinExistence type="predicted"/>
<reference evidence="3" key="1">
    <citation type="submission" date="2017-01" db="EMBL/GenBank/DDBJ databases">
        <authorList>
            <person name="Varghese N."/>
            <person name="Submissions S."/>
        </authorList>
    </citation>
    <scope>NUCLEOTIDE SEQUENCE [LARGE SCALE GENOMIC DNA]</scope>
    <source>
        <strain evidence="3">DSM 15366</strain>
    </source>
</reference>
<gene>
    <name evidence="2" type="ORF">SAMN05421797_1011038</name>
</gene>
<dbReference type="AlphaFoldDB" id="A0A1N6QVD7"/>
<keyword evidence="1" id="KW-0812">Transmembrane</keyword>
<protein>
    <submittedName>
        <fullName evidence="2">Uncharacterized protein</fullName>
    </submittedName>
</protein>
<keyword evidence="3" id="KW-1185">Reference proteome</keyword>
<dbReference type="EMBL" id="FTMA01000001">
    <property type="protein sequence ID" value="SIQ20518.1"/>
    <property type="molecule type" value="Genomic_DNA"/>
</dbReference>
<dbReference type="STRING" id="228959.SAMN05421797_1011038"/>
<keyword evidence="1" id="KW-1133">Transmembrane helix</keyword>
<evidence type="ECO:0000256" key="1">
    <source>
        <dbReference type="SAM" id="Phobius"/>
    </source>
</evidence>
<dbReference type="RefSeq" id="WP_076547212.1">
    <property type="nucleotide sequence ID" value="NZ_FTMA01000001.1"/>
</dbReference>
<evidence type="ECO:0000313" key="3">
    <source>
        <dbReference type="Proteomes" id="UP000186953"/>
    </source>
</evidence>
<organism evidence="2 3">
    <name type="scientific">Maribacter ulvicola</name>
    <dbReference type="NCBI Taxonomy" id="228959"/>
    <lineage>
        <taxon>Bacteria</taxon>
        <taxon>Pseudomonadati</taxon>
        <taxon>Bacteroidota</taxon>
        <taxon>Flavobacteriia</taxon>
        <taxon>Flavobacteriales</taxon>
        <taxon>Flavobacteriaceae</taxon>
        <taxon>Maribacter</taxon>
    </lineage>
</organism>
<sequence length="101" mass="11454">MKRFEIYKDIRKRAMIMGLPISLFALQMTSVIGSLLFIIFSFSLLVIILVFLFNGCLYVVLTQLTKHPALLHFKKVFPISISNKKACIAGILVNHDNANKI</sequence>